<accession>M7Z539</accession>
<evidence type="ECO:0000313" key="2">
    <source>
        <dbReference type="EMBL" id="EMS47495.1"/>
    </source>
</evidence>
<dbReference type="EMBL" id="KD259763">
    <property type="protein sequence ID" value="EMS47495.1"/>
    <property type="molecule type" value="Genomic_DNA"/>
</dbReference>
<evidence type="ECO:0000256" key="1">
    <source>
        <dbReference type="SAM" id="MobiDB-lite"/>
    </source>
</evidence>
<organism evidence="2">
    <name type="scientific">Triticum urartu</name>
    <name type="common">Red wild einkorn</name>
    <name type="synonym">Crithodium urartu</name>
    <dbReference type="NCBI Taxonomy" id="4572"/>
    <lineage>
        <taxon>Eukaryota</taxon>
        <taxon>Viridiplantae</taxon>
        <taxon>Streptophyta</taxon>
        <taxon>Embryophyta</taxon>
        <taxon>Tracheophyta</taxon>
        <taxon>Spermatophyta</taxon>
        <taxon>Magnoliopsida</taxon>
        <taxon>Liliopsida</taxon>
        <taxon>Poales</taxon>
        <taxon>Poaceae</taxon>
        <taxon>BOP clade</taxon>
        <taxon>Pooideae</taxon>
        <taxon>Triticodae</taxon>
        <taxon>Triticeae</taxon>
        <taxon>Triticinae</taxon>
        <taxon>Triticum</taxon>
    </lineage>
</organism>
<dbReference type="AlphaFoldDB" id="M7Z539"/>
<name>M7Z539_TRIUA</name>
<gene>
    <name evidence="2" type="ORF">TRIUR3_09872</name>
</gene>
<proteinExistence type="predicted"/>
<feature type="compositionally biased region" description="Basic and acidic residues" evidence="1">
    <location>
        <begin position="1"/>
        <end position="20"/>
    </location>
</feature>
<sequence length="72" mass="8082">MEEHWSPVKKMWEGDERSTDQGESSGMVDDAKVCLSVDGDRKVKDLQMQNISTKKNLYGFKGLDSSGEQVSK</sequence>
<reference evidence="2" key="1">
    <citation type="journal article" date="2013" name="Nature">
        <title>Draft genome of the wheat A-genome progenitor Triticum urartu.</title>
        <authorList>
            <person name="Ling H.Q."/>
            <person name="Zhao S."/>
            <person name="Liu D."/>
            <person name="Wang J."/>
            <person name="Sun H."/>
            <person name="Zhang C."/>
            <person name="Fan H."/>
            <person name="Li D."/>
            <person name="Dong L."/>
            <person name="Tao Y."/>
            <person name="Gao C."/>
            <person name="Wu H."/>
            <person name="Li Y."/>
            <person name="Cui Y."/>
            <person name="Guo X."/>
            <person name="Zheng S."/>
            <person name="Wang B."/>
            <person name="Yu K."/>
            <person name="Liang Q."/>
            <person name="Yang W."/>
            <person name="Lou X."/>
            <person name="Chen J."/>
            <person name="Feng M."/>
            <person name="Jian J."/>
            <person name="Zhang X."/>
            <person name="Luo G."/>
            <person name="Jiang Y."/>
            <person name="Liu J."/>
            <person name="Wang Z."/>
            <person name="Sha Y."/>
            <person name="Zhang B."/>
            <person name="Wu H."/>
            <person name="Tang D."/>
            <person name="Shen Q."/>
            <person name="Xue P."/>
            <person name="Zou S."/>
            <person name="Wang X."/>
            <person name="Liu X."/>
            <person name="Wang F."/>
            <person name="Yang Y."/>
            <person name="An X."/>
            <person name="Dong Z."/>
            <person name="Zhang K."/>
            <person name="Zhang X."/>
            <person name="Luo M.C."/>
            <person name="Dvorak J."/>
            <person name="Tong Y."/>
            <person name="Wang J."/>
            <person name="Yang H."/>
            <person name="Li Z."/>
            <person name="Wang D."/>
            <person name="Zhang A."/>
            <person name="Wang J."/>
        </authorList>
    </citation>
    <scope>NUCLEOTIDE SEQUENCE</scope>
</reference>
<feature type="region of interest" description="Disordered" evidence="1">
    <location>
        <begin position="1"/>
        <end position="30"/>
    </location>
</feature>
<protein>
    <submittedName>
        <fullName evidence="2">Uncharacterized protein</fullName>
    </submittedName>
</protein>